<keyword evidence="2" id="KW-1185">Reference proteome</keyword>
<reference evidence="1" key="1">
    <citation type="submission" date="2020-04" db="EMBL/GenBank/DDBJ databases">
        <authorList>
            <person name="Alioto T."/>
            <person name="Alioto T."/>
            <person name="Gomez Garrido J."/>
        </authorList>
    </citation>
    <scope>NUCLEOTIDE SEQUENCE</scope>
    <source>
        <strain evidence="1">A484AB</strain>
    </source>
</reference>
<evidence type="ECO:0000313" key="1">
    <source>
        <dbReference type="EMBL" id="CAB3989805.1"/>
    </source>
</evidence>
<dbReference type="EMBL" id="CACRXK020001554">
    <property type="protein sequence ID" value="CAB3989805.1"/>
    <property type="molecule type" value="Genomic_DNA"/>
</dbReference>
<organism evidence="1 2">
    <name type="scientific">Paramuricea clavata</name>
    <name type="common">Red gorgonian</name>
    <name type="synonym">Violescent sea-whip</name>
    <dbReference type="NCBI Taxonomy" id="317549"/>
    <lineage>
        <taxon>Eukaryota</taxon>
        <taxon>Metazoa</taxon>
        <taxon>Cnidaria</taxon>
        <taxon>Anthozoa</taxon>
        <taxon>Octocorallia</taxon>
        <taxon>Malacalcyonacea</taxon>
        <taxon>Plexauridae</taxon>
        <taxon>Paramuricea</taxon>
    </lineage>
</organism>
<name>A0A7D9HTZ0_PARCT</name>
<comment type="caution">
    <text evidence="1">The sequence shown here is derived from an EMBL/GenBank/DDBJ whole genome shotgun (WGS) entry which is preliminary data.</text>
</comment>
<evidence type="ECO:0000313" key="2">
    <source>
        <dbReference type="Proteomes" id="UP001152795"/>
    </source>
</evidence>
<dbReference type="Proteomes" id="UP001152795">
    <property type="component" value="Unassembled WGS sequence"/>
</dbReference>
<gene>
    <name evidence="1" type="ORF">PACLA_8A041174</name>
</gene>
<proteinExistence type="predicted"/>
<dbReference type="OrthoDB" id="5989205at2759"/>
<accession>A0A7D9HTZ0</accession>
<dbReference type="AlphaFoldDB" id="A0A7D9HTZ0"/>
<sequence>MAVCLSGLPAPKAFDTVGEPATLQQRWIFVPYLELKMPNSNVPCYSPSPTPEYERYRAATLLGRDLSEALGVLKVGVPVNSCNITMTPLPDKKAVLRAKYPRVFQGSGKLKGFQLKLHINPNVKPLAQPIRRIPFSRRQKVN</sequence>
<protein>
    <submittedName>
        <fullName evidence="1">Uncharacterized protein</fullName>
    </submittedName>
</protein>